<dbReference type="Pfam" id="PF00550">
    <property type="entry name" value="PP-binding"/>
    <property type="match status" value="1"/>
</dbReference>
<keyword evidence="3" id="KW-1185">Reference proteome</keyword>
<dbReference type="EMBL" id="QFFJ01000002">
    <property type="protein sequence ID" value="RBL89853.1"/>
    <property type="molecule type" value="Genomic_DNA"/>
</dbReference>
<comment type="caution">
    <text evidence="2">The sequence shown here is derived from an EMBL/GenBank/DDBJ whole genome shotgun (WGS) entry which is preliminary data.</text>
</comment>
<proteinExistence type="predicted"/>
<evidence type="ECO:0000313" key="3">
    <source>
        <dbReference type="Proteomes" id="UP000253410"/>
    </source>
</evidence>
<dbReference type="SUPFAM" id="SSF47336">
    <property type="entry name" value="ACP-like"/>
    <property type="match status" value="1"/>
</dbReference>
<dbReference type="Proteomes" id="UP000253410">
    <property type="component" value="Unassembled WGS sequence"/>
</dbReference>
<dbReference type="Gene3D" id="1.10.1200.10">
    <property type="entry name" value="ACP-like"/>
    <property type="match status" value="1"/>
</dbReference>
<evidence type="ECO:0000313" key="2">
    <source>
        <dbReference type="EMBL" id="RBL89853.1"/>
    </source>
</evidence>
<dbReference type="OrthoDB" id="487863at2"/>
<dbReference type="InterPro" id="IPR009081">
    <property type="entry name" value="PP-bd_ACP"/>
</dbReference>
<protein>
    <submittedName>
        <fullName evidence="2">Poly(3-hydroxyalkanoate) depolymerase</fullName>
    </submittedName>
</protein>
<sequence>MKNEVIALIKENLLEIIPELSGSQIPLDETFVNLGANSIDRGELITLTLERLDLEISRIEFVGAQTINELADLIIEKK</sequence>
<name>A0A365XU44_9BACT</name>
<dbReference type="PROSITE" id="PS50075">
    <property type="entry name" value="CARRIER"/>
    <property type="match status" value="1"/>
</dbReference>
<accession>A0A365XU44</accession>
<reference evidence="2 3" key="1">
    <citation type="submission" date="2018-05" db="EMBL/GenBank/DDBJ databases">
        <title>Chitinophaga sp. K3CV102501T nov., isolated from isolated from a monsoon evergreen broad-leaved forest soil.</title>
        <authorList>
            <person name="Lv Y."/>
        </authorList>
    </citation>
    <scope>NUCLEOTIDE SEQUENCE [LARGE SCALE GENOMIC DNA]</scope>
    <source>
        <strain evidence="2 3">GDMCC 1.1325</strain>
    </source>
</reference>
<organism evidence="2 3">
    <name type="scientific">Chitinophaga flava</name>
    <dbReference type="NCBI Taxonomy" id="2259036"/>
    <lineage>
        <taxon>Bacteria</taxon>
        <taxon>Pseudomonadati</taxon>
        <taxon>Bacteroidota</taxon>
        <taxon>Chitinophagia</taxon>
        <taxon>Chitinophagales</taxon>
        <taxon>Chitinophagaceae</taxon>
        <taxon>Chitinophaga</taxon>
    </lineage>
</organism>
<dbReference type="AlphaFoldDB" id="A0A365XU44"/>
<dbReference type="InterPro" id="IPR036736">
    <property type="entry name" value="ACP-like_sf"/>
</dbReference>
<evidence type="ECO:0000259" key="1">
    <source>
        <dbReference type="PROSITE" id="PS50075"/>
    </source>
</evidence>
<dbReference type="RefSeq" id="WP_113618602.1">
    <property type="nucleotide sequence ID" value="NZ_QFFJ01000002.1"/>
</dbReference>
<feature type="domain" description="Carrier" evidence="1">
    <location>
        <begin position="1"/>
        <end position="78"/>
    </location>
</feature>
<gene>
    <name evidence="2" type="ORF">DF182_25565</name>
</gene>